<dbReference type="EMBL" id="JAYMYS010000098">
    <property type="protein sequence ID" value="KAK7371564.1"/>
    <property type="molecule type" value="Genomic_DNA"/>
</dbReference>
<comment type="caution">
    <text evidence="1">The sequence shown here is derived from an EMBL/GenBank/DDBJ whole genome shotgun (WGS) entry which is preliminary data.</text>
</comment>
<evidence type="ECO:0000313" key="3">
    <source>
        <dbReference type="Proteomes" id="UP001386955"/>
    </source>
</evidence>
<name>A0AAN9NDK3_PSOTE</name>
<organism evidence="1 3">
    <name type="scientific">Psophocarpus tetragonolobus</name>
    <name type="common">Winged bean</name>
    <name type="synonym">Dolichos tetragonolobus</name>
    <dbReference type="NCBI Taxonomy" id="3891"/>
    <lineage>
        <taxon>Eukaryota</taxon>
        <taxon>Viridiplantae</taxon>
        <taxon>Streptophyta</taxon>
        <taxon>Embryophyta</taxon>
        <taxon>Tracheophyta</taxon>
        <taxon>Spermatophyta</taxon>
        <taxon>Magnoliopsida</taxon>
        <taxon>eudicotyledons</taxon>
        <taxon>Gunneridae</taxon>
        <taxon>Pentapetalae</taxon>
        <taxon>rosids</taxon>
        <taxon>fabids</taxon>
        <taxon>Fabales</taxon>
        <taxon>Fabaceae</taxon>
        <taxon>Papilionoideae</taxon>
        <taxon>50 kb inversion clade</taxon>
        <taxon>NPAAA clade</taxon>
        <taxon>indigoferoid/millettioid clade</taxon>
        <taxon>Phaseoleae</taxon>
        <taxon>Psophocarpus</taxon>
    </lineage>
</organism>
<gene>
    <name evidence="2" type="ORF">VNO78_36378</name>
    <name evidence="1" type="ORF">VNO78_36750</name>
</gene>
<accession>A0AAN9NDK3</accession>
<proteinExistence type="predicted"/>
<sequence>MESWGFRFEGYKMWCGFISLDQFRFKGRVIEGTLTFDLFLLYSMAGGFFRIKSVVGRPGKDGLDREAMPTLLVTTKRRSQERKEGLEPSTSALARLCSTIKLFPPATAGGGAAAFSINLRPLSAAIGASCKESWSRVELGRHFILPFPEKGRDEGIVRSRSCDESNIVRSRILRTTGPRPRSPLRRTIYRSEELSVLVVTRSSLVPILVKSFRPDSTLHTIFPALTSSSLGCTKSMPEGATTLTAHLHHHLSFATASPSSYAYHES</sequence>
<dbReference type="Proteomes" id="UP001386955">
    <property type="component" value="Unassembled WGS sequence"/>
</dbReference>
<keyword evidence="3" id="KW-1185">Reference proteome</keyword>
<protein>
    <submittedName>
        <fullName evidence="1">Uncharacterized protein</fullName>
    </submittedName>
</protein>
<dbReference type="EMBL" id="JAYMYS010000119">
    <property type="protein sequence ID" value="KAK7371234.1"/>
    <property type="molecule type" value="Genomic_DNA"/>
</dbReference>
<reference evidence="1 3" key="1">
    <citation type="submission" date="2024-01" db="EMBL/GenBank/DDBJ databases">
        <title>The genomes of 5 underutilized Papilionoideae crops provide insights into root nodulation and disease resistanc.</title>
        <authorList>
            <person name="Jiang F."/>
        </authorList>
    </citation>
    <scope>NUCLEOTIDE SEQUENCE [LARGE SCALE GENOMIC DNA]</scope>
    <source>
        <strain evidence="1">DUOXIRENSHENG_FW03</strain>
        <tissue evidence="1">Leaves</tissue>
    </source>
</reference>
<dbReference type="AlphaFoldDB" id="A0AAN9NDK3"/>
<evidence type="ECO:0000313" key="1">
    <source>
        <dbReference type="EMBL" id="KAK7371234.1"/>
    </source>
</evidence>
<evidence type="ECO:0000313" key="2">
    <source>
        <dbReference type="EMBL" id="KAK7371564.1"/>
    </source>
</evidence>